<dbReference type="AlphaFoldDB" id="A0A9X4S9F8"/>
<sequence>MALKSLPRIRVDFNELVDSDLVLLAKTNLVICEDGRKLTLQAGLSVIAYEYNEYADGTAEYLYVQGCAERNDPTLNGEWTRNAQWCCRFSGGVQSSGSRI</sequence>
<comment type="caution">
    <text evidence="1">The sequence shown here is derived from an EMBL/GenBank/DDBJ whole genome shotgun (WGS) entry which is preliminary data.</text>
</comment>
<keyword evidence="2" id="KW-1185">Reference proteome</keyword>
<dbReference type="Proteomes" id="UP001152876">
    <property type="component" value="Unassembled WGS sequence"/>
</dbReference>
<evidence type="ECO:0000313" key="2">
    <source>
        <dbReference type="Proteomes" id="UP001152876"/>
    </source>
</evidence>
<gene>
    <name evidence="1" type="ORF">H010_07296</name>
</gene>
<evidence type="ECO:0000313" key="1">
    <source>
        <dbReference type="EMBL" id="MDG5975049.1"/>
    </source>
</evidence>
<proteinExistence type="predicted"/>
<organism evidence="1 2">
    <name type="scientific">Hydrogenophaga taeniospiralis CCUG 15921</name>
    <dbReference type="NCBI Taxonomy" id="1281780"/>
    <lineage>
        <taxon>Bacteria</taxon>
        <taxon>Pseudomonadati</taxon>
        <taxon>Pseudomonadota</taxon>
        <taxon>Betaproteobacteria</taxon>
        <taxon>Burkholderiales</taxon>
        <taxon>Comamonadaceae</taxon>
        <taxon>Hydrogenophaga</taxon>
    </lineage>
</organism>
<reference evidence="1" key="1">
    <citation type="submission" date="2013-01" db="EMBL/GenBank/DDBJ databases">
        <title>Genome draft of Hydrogenophaga taeniospiralis 2K1.</title>
        <authorList>
            <person name="Gomila M."/>
            <person name="Lalucat J."/>
        </authorList>
    </citation>
    <scope>NUCLEOTIDE SEQUENCE</scope>
    <source>
        <strain evidence="1">CCUG 15921</strain>
    </source>
</reference>
<accession>A0A9X4S9F8</accession>
<name>A0A9X4S9F8_9BURK</name>
<dbReference type="EMBL" id="AOGK01000005">
    <property type="protein sequence ID" value="MDG5975049.1"/>
    <property type="molecule type" value="Genomic_DNA"/>
</dbReference>
<dbReference type="OrthoDB" id="2084864at2"/>
<protein>
    <submittedName>
        <fullName evidence="1">Uncharacterized protein</fullName>
    </submittedName>
</protein>